<dbReference type="EMBL" id="UGQE01000001">
    <property type="protein sequence ID" value="STZ10432.1"/>
    <property type="molecule type" value="Genomic_DNA"/>
</dbReference>
<dbReference type="Proteomes" id="UP000255279">
    <property type="component" value="Unassembled WGS sequence"/>
</dbReference>
<proteinExistence type="predicted"/>
<sequence>MQFANNRFSITQFYAFLWGKFGQFAQIFAPNFIANQPSDKILAVFWLTDQKFVGVID</sequence>
<evidence type="ECO:0000313" key="1">
    <source>
        <dbReference type="EMBL" id="STZ10432.1"/>
    </source>
</evidence>
<gene>
    <name evidence="1" type="ORF">NCTC10293_00767</name>
</gene>
<accession>A0A378R581</accession>
<protein>
    <submittedName>
        <fullName evidence="1">Uncharacterized protein</fullName>
    </submittedName>
</protein>
<name>A0A378R581_9GAMM</name>
<reference evidence="1 2" key="1">
    <citation type="submission" date="2018-06" db="EMBL/GenBank/DDBJ databases">
        <authorList>
            <consortium name="Pathogen Informatics"/>
            <person name="Doyle S."/>
        </authorList>
    </citation>
    <scope>NUCLEOTIDE SEQUENCE [LARGE SCALE GENOMIC DNA]</scope>
    <source>
        <strain evidence="1 2">NCTC10293</strain>
    </source>
</reference>
<dbReference type="AlphaFoldDB" id="A0A378R581"/>
<organism evidence="1 2">
    <name type="scientific">Moraxella caviae</name>
    <dbReference type="NCBI Taxonomy" id="34060"/>
    <lineage>
        <taxon>Bacteria</taxon>
        <taxon>Pseudomonadati</taxon>
        <taxon>Pseudomonadota</taxon>
        <taxon>Gammaproteobacteria</taxon>
        <taxon>Moraxellales</taxon>
        <taxon>Moraxellaceae</taxon>
        <taxon>Moraxella</taxon>
    </lineage>
</organism>
<evidence type="ECO:0000313" key="2">
    <source>
        <dbReference type="Proteomes" id="UP000255279"/>
    </source>
</evidence>